<dbReference type="OrthoDB" id="9760333at2"/>
<evidence type="ECO:0000256" key="1">
    <source>
        <dbReference type="ARBA" id="ARBA00004571"/>
    </source>
</evidence>
<dbReference type="SUPFAM" id="SSF56935">
    <property type="entry name" value="Porins"/>
    <property type="match status" value="1"/>
</dbReference>
<comment type="caution">
    <text evidence="12">The sequence shown here is derived from an EMBL/GenBank/DDBJ whole genome shotgun (WGS) entry which is preliminary data.</text>
</comment>
<dbReference type="Proteomes" id="UP000292372">
    <property type="component" value="Unassembled WGS sequence"/>
</dbReference>
<evidence type="ECO:0000256" key="7">
    <source>
        <dbReference type="ARBA" id="ARBA00023237"/>
    </source>
</evidence>
<dbReference type="Pfam" id="PF00593">
    <property type="entry name" value="TonB_dep_Rec_b-barrel"/>
    <property type="match status" value="1"/>
</dbReference>
<evidence type="ECO:0000256" key="9">
    <source>
        <dbReference type="RuleBase" id="RU003357"/>
    </source>
</evidence>
<dbReference type="InterPro" id="IPR000531">
    <property type="entry name" value="Beta-barrel_TonB"/>
</dbReference>
<keyword evidence="12" id="KW-0675">Receptor</keyword>
<dbReference type="Pfam" id="PF07715">
    <property type="entry name" value="Plug"/>
    <property type="match status" value="1"/>
</dbReference>
<comment type="similarity">
    <text evidence="8 9">Belongs to the TonB-dependent receptor family.</text>
</comment>
<evidence type="ECO:0000256" key="2">
    <source>
        <dbReference type="ARBA" id="ARBA00022448"/>
    </source>
</evidence>
<evidence type="ECO:0000313" key="12">
    <source>
        <dbReference type="EMBL" id="TBN16552.1"/>
    </source>
</evidence>
<keyword evidence="13" id="KW-1185">Reference proteome</keyword>
<dbReference type="Pfam" id="PF13715">
    <property type="entry name" value="CarbopepD_reg_2"/>
    <property type="match status" value="1"/>
</dbReference>
<keyword evidence="4 8" id="KW-0812">Transmembrane</keyword>
<dbReference type="Gene3D" id="2.60.40.1120">
    <property type="entry name" value="Carboxypeptidase-like, regulatory domain"/>
    <property type="match status" value="1"/>
</dbReference>
<evidence type="ECO:0000256" key="3">
    <source>
        <dbReference type="ARBA" id="ARBA00022452"/>
    </source>
</evidence>
<gene>
    <name evidence="12" type="ORF">EYD46_07900</name>
</gene>
<dbReference type="EMBL" id="SIRS01000003">
    <property type="protein sequence ID" value="TBN16552.1"/>
    <property type="molecule type" value="Genomic_DNA"/>
</dbReference>
<evidence type="ECO:0000313" key="13">
    <source>
        <dbReference type="Proteomes" id="UP000292372"/>
    </source>
</evidence>
<keyword evidence="7 8" id="KW-0998">Cell outer membrane</keyword>
<keyword evidence="6 8" id="KW-0472">Membrane</keyword>
<organism evidence="12 13">
    <name type="scientific">Hyunsoonleella pacifica</name>
    <dbReference type="NCBI Taxonomy" id="1080224"/>
    <lineage>
        <taxon>Bacteria</taxon>
        <taxon>Pseudomonadati</taxon>
        <taxon>Bacteroidota</taxon>
        <taxon>Flavobacteriia</taxon>
        <taxon>Flavobacteriales</taxon>
        <taxon>Flavobacteriaceae</taxon>
    </lineage>
</organism>
<reference evidence="12 13" key="1">
    <citation type="journal article" date="2015" name="Int. J. Syst. Evol. Microbiol.">
        <title>Hyunsoonleella pacifica sp. nov., isolated from seawater of South Pacific Gyre.</title>
        <authorList>
            <person name="Gao X."/>
            <person name="Zhang Z."/>
            <person name="Dai X."/>
            <person name="Zhang X.H."/>
        </authorList>
    </citation>
    <scope>NUCLEOTIDE SEQUENCE [LARGE SCALE GENOMIC DNA]</scope>
    <source>
        <strain evidence="12 13">SW033</strain>
    </source>
</reference>
<dbReference type="InterPro" id="IPR039426">
    <property type="entry name" value="TonB-dep_rcpt-like"/>
</dbReference>
<dbReference type="GO" id="GO:0015344">
    <property type="term" value="F:siderophore uptake transmembrane transporter activity"/>
    <property type="evidence" value="ECO:0007669"/>
    <property type="project" value="TreeGrafter"/>
</dbReference>
<evidence type="ECO:0000259" key="10">
    <source>
        <dbReference type="Pfam" id="PF00593"/>
    </source>
</evidence>
<evidence type="ECO:0000256" key="6">
    <source>
        <dbReference type="ARBA" id="ARBA00023136"/>
    </source>
</evidence>
<dbReference type="AlphaFoldDB" id="A0A4Q9FQ27"/>
<dbReference type="InterPro" id="IPR036942">
    <property type="entry name" value="Beta-barrel_TonB_sf"/>
</dbReference>
<sequence length="784" mass="85968">MKHCIFFILIMPFLSFGQKETAKISGTVTSNELPVAYASVYVKGGTQGVSTDENGVYELSIPAGNTTIIAESQGYRATSKNISLSVGENKTVNFSLVEDALGLNQIVVSATRNRISKKEAPVIVKVLSPKLFKATQSLSLADGLNYQPGVRVETNCQNCGFTQVRLNGLEGQYTQVLVNSRPVFSALNGVYGLEQIPVNIIDRVEVVRSGGSALFGSNAIAGTINVITKEPVNDTWEINSTLGIIDGTTTDRNVNVNGSLISEDLMSGITIYGIFRDRDAYDANGDGFSEITELNNNSLGAKAFLRPNDNSKIGFDFTGIREYRRGGDRLDLAPQFTDITEELDHNTVFTGLDYELYNDERTNTLSVYTSLQYTNRDSYYGGLGGGRTATDSILANSAFGVTKDIAFVGGAKFNHEFTNNDVITTGVEYQVNDTDDAITGYNRVVDQNVKSLGIYGQYQWKPSDKFSALIGARLDNVTVNGFYTIQDISRRSDVSETVLSPRLTLLYNITEALQFRGGYARGFRAPQAFNEDLHISSVGGEQRFVILSENLESEFSNAYTASLDFTKDFNTTQTNLLVEGFYTSLKNPFTIVSTGSSLPNGSILEESRNGSGAYVAGANIELSVSPSPDLFFQAGVTFQKSIYKASQILFEADGTIPNEEDVILDEFARAPNMYGFINSNWQINDELKLDLTGSYTGSMIVPRVVSDSGFIDLVDSEDFLDITTKLTYHFELKEAFHVELSGGVQNLFNSYQNDFDTGAGRDSDFVYGPNRPRTIFFGLKFGDF</sequence>
<evidence type="ECO:0000256" key="8">
    <source>
        <dbReference type="PROSITE-ProRule" id="PRU01360"/>
    </source>
</evidence>
<dbReference type="SUPFAM" id="SSF49464">
    <property type="entry name" value="Carboxypeptidase regulatory domain-like"/>
    <property type="match status" value="1"/>
</dbReference>
<proteinExistence type="inferred from homology"/>
<feature type="domain" description="TonB-dependent receptor-like beta-barrel" evidence="10">
    <location>
        <begin position="298"/>
        <end position="747"/>
    </location>
</feature>
<dbReference type="GO" id="GO:0009279">
    <property type="term" value="C:cell outer membrane"/>
    <property type="evidence" value="ECO:0007669"/>
    <property type="project" value="UniProtKB-SubCell"/>
</dbReference>
<dbReference type="RefSeq" id="WP_130936533.1">
    <property type="nucleotide sequence ID" value="NZ_BMEE01000002.1"/>
</dbReference>
<evidence type="ECO:0000256" key="4">
    <source>
        <dbReference type="ARBA" id="ARBA00022692"/>
    </source>
</evidence>
<keyword evidence="3 8" id="KW-1134">Transmembrane beta strand</keyword>
<dbReference type="Gene3D" id="2.170.130.10">
    <property type="entry name" value="TonB-dependent receptor, plug domain"/>
    <property type="match status" value="1"/>
</dbReference>
<dbReference type="InterPro" id="IPR037066">
    <property type="entry name" value="Plug_dom_sf"/>
</dbReference>
<evidence type="ECO:0000256" key="5">
    <source>
        <dbReference type="ARBA" id="ARBA00023077"/>
    </source>
</evidence>
<evidence type="ECO:0000259" key="11">
    <source>
        <dbReference type="Pfam" id="PF07715"/>
    </source>
</evidence>
<dbReference type="PANTHER" id="PTHR30069:SF57">
    <property type="entry name" value="TONB-DEPENDENT RECEPTOR"/>
    <property type="match status" value="1"/>
</dbReference>
<name>A0A4Q9FQ27_9FLAO</name>
<keyword evidence="2 8" id="KW-0813">Transport</keyword>
<protein>
    <submittedName>
        <fullName evidence="12">TonB-dependent receptor</fullName>
    </submittedName>
</protein>
<dbReference type="InterPro" id="IPR012910">
    <property type="entry name" value="Plug_dom"/>
</dbReference>
<keyword evidence="5 9" id="KW-0798">TonB box</keyword>
<dbReference type="PROSITE" id="PS52016">
    <property type="entry name" value="TONB_DEPENDENT_REC_3"/>
    <property type="match status" value="1"/>
</dbReference>
<dbReference type="GO" id="GO:0044718">
    <property type="term" value="P:siderophore transmembrane transport"/>
    <property type="evidence" value="ECO:0007669"/>
    <property type="project" value="TreeGrafter"/>
</dbReference>
<accession>A0A4Q9FQ27</accession>
<dbReference type="Gene3D" id="2.40.170.20">
    <property type="entry name" value="TonB-dependent receptor, beta-barrel domain"/>
    <property type="match status" value="1"/>
</dbReference>
<dbReference type="InterPro" id="IPR008969">
    <property type="entry name" value="CarboxyPept-like_regulatory"/>
</dbReference>
<feature type="domain" description="TonB-dependent receptor plug" evidence="11">
    <location>
        <begin position="117"/>
        <end position="223"/>
    </location>
</feature>
<dbReference type="PANTHER" id="PTHR30069">
    <property type="entry name" value="TONB-DEPENDENT OUTER MEMBRANE RECEPTOR"/>
    <property type="match status" value="1"/>
</dbReference>
<comment type="subcellular location">
    <subcellularLocation>
        <location evidence="1 8">Cell outer membrane</location>
        <topology evidence="1 8">Multi-pass membrane protein</topology>
    </subcellularLocation>
</comment>